<feature type="transmembrane region" description="Helical" evidence="7">
    <location>
        <begin position="286"/>
        <end position="306"/>
    </location>
</feature>
<dbReference type="EMBL" id="JAGSYN010000050">
    <property type="protein sequence ID" value="KAG7665448.1"/>
    <property type="molecule type" value="Genomic_DNA"/>
</dbReference>
<feature type="compositionally biased region" description="Basic and acidic residues" evidence="6">
    <location>
        <begin position="570"/>
        <end position="582"/>
    </location>
</feature>
<evidence type="ECO:0000256" key="4">
    <source>
        <dbReference type="ARBA" id="ARBA00022989"/>
    </source>
</evidence>
<dbReference type="GO" id="GO:0005886">
    <property type="term" value="C:plasma membrane"/>
    <property type="evidence" value="ECO:0007669"/>
    <property type="project" value="TreeGrafter"/>
</dbReference>
<feature type="transmembrane region" description="Helical" evidence="7">
    <location>
        <begin position="363"/>
        <end position="384"/>
    </location>
</feature>
<comment type="subcellular location">
    <subcellularLocation>
        <location evidence="1">Membrane</location>
        <topology evidence="1">Multi-pass membrane protein</topology>
    </subcellularLocation>
</comment>
<feature type="region of interest" description="Disordered" evidence="6">
    <location>
        <begin position="570"/>
        <end position="623"/>
    </location>
</feature>
<feature type="transmembrane region" description="Helical" evidence="7">
    <location>
        <begin position="157"/>
        <end position="177"/>
    </location>
</feature>
<evidence type="ECO:0000256" key="2">
    <source>
        <dbReference type="ARBA" id="ARBA00008335"/>
    </source>
</evidence>
<evidence type="ECO:0000256" key="6">
    <source>
        <dbReference type="SAM" id="MobiDB-lite"/>
    </source>
</evidence>
<proteinExistence type="inferred from homology"/>
<dbReference type="AlphaFoldDB" id="A0A8J5UKF2"/>
<feature type="transmembrane region" description="Helical" evidence="7">
    <location>
        <begin position="102"/>
        <end position="121"/>
    </location>
</feature>
<evidence type="ECO:0000256" key="3">
    <source>
        <dbReference type="ARBA" id="ARBA00022692"/>
    </source>
</evidence>
<keyword evidence="10" id="KW-1185">Reference proteome</keyword>
<accession>A0A8J5UKF2</accession>
<feature type="region of interest" description="Disordered" evidence="6">
    <location>
        <begin position="31"/>
        <end position="53"/>
    </location>
</feature>
<sequence length="623" mass="67170">MNSDKPLSPVTTPVPITTQELVPNEFDGAAIDRQSTGRSSIKFKESDAGDGTKRQDQYLHGARLGLCFLSLFLCLFLFALDQTIVVTILTTVGNKFDAFSKVGWLSSGFLLTMAVFIQPFGKLSIIFGRKWTMVAAVVIFESGSLMCALSNNMNVLIGGRVLAGVGGAGIQGISFVIISEIVPINKRPIGMAIMSVVFAVASVLGPLIGGAFTSHVSWRWAFYINLPVGGIALVTFCLVFRPPLPKVSYIQELKSFDYLGTFLLISGFVVLLLALTFGGSEFSWDSGPVIACFIIGPLLLIAFCVWNFKFSKNQVIATEIVKIPQIVASVVAISGVFGAFIGVMIYCSIYFQVIKDNSAMGAGLHLLPCIISVVISSIFAGVMIQKFRYVKPFNIASGIIAPIGAGILTLLEVDSSFSTQVGLLIPLGAACGLQMQPSFMSAQIKAPKTPGGMIMTTIFLNFSRSIVAALAADLADAVFTTSLTNIFSSAVKSPTLDPEILSELQGVDLSGLMANNEVLKQLSPAAEFFVKTQMMKAIRNVFYMSLGFTIISFVAVFFVTNKKLPKAVDMGEKKKEVTKDEENQIEESIAESSRIAADEEQSEDTEEINSIEKTKTTERQTSL</sequence>
<dbReference type="Proteomes" id="UP000694255">
    <property type="component" value="Unassembled WGS sequence"/>
</dbReference>
<keyword evidence="3 7" id="KW-0812">Transmembrane</keyword>
<protein>
    <recommendedName>
        <fullName evidence="8">Major facilitator superfamily (MFS) profile domain-containing protein</fullName>
    </recommendedName>
</protein>
<organism evidence="9 10">
    <name type="scientific">[Candida] subhashii</name>
    <dbReference type="NCBI Taxonomy" id="561895"/>
    <lineage>
        <taxon>Eukaryota</taxon>
        <taxon>Fungi</taxon>
        <taxon>Dikarya</taxon>
        <taxon>Ascomycota</taxon>
        <taxon>Saccharomycotina</taxon>
        <taxon>Pichiomycetes</taxon>
        <taxon>Debaryomycetaceae</taxon>
        <taxon>Spathaspora</taxon>
    </lineage>
</organism>
<evidence type="ECO:0000259" key="8">
    <source>
        <dbReference type="PROSITE" id="PS50850"/>
    </source>
</evidence>
<dbReference type="RefSeq" id="XP_049265680.1">
    <property type="nucleotide sequence ID" value="XM_049404757.1"/>
</dbReference>
<comment type="similarity">
    <text evidence="2">Belongs to the major facilitator superfamily.</text>
</comment>
<dbReference type="GO" id="GO:0022857">
    <property type="term" value="F:transmembrane transporter activity"/>
    <property type="evidence" value="ECO:0007669"/>
    <property type="project" value="InterPro"/>
</dbReference>
<dbReference type="Pfam" id="PF07690">
    <property type="entry name" value="MFS_1"/>
    <property type="match status" value="1"/>
</dbReference>
<feature type="transmembrane region" description="Helical" evidence="7">
    <location>
        <begin position="133"/>
        <end position="151"/>
    </location>
</feature>
<dbReference type="PANTHER" id="PTHR23501:SF198">
    <property type="entry name" value="AZOLE RESISTANCE PROTEIN 1-RELATED"/>
    <property type="match status" value="1"/>
</dbReference>
<evidence type="ECO:0000256" key="5">
    <source>
        <dbReference type="ARBA" id="ARBA00023136"/>
    </source>
</evidence>
<dbReference type="InterPro" id="IPR011701">
    <property type="entry name" value="MFS"/>
</dbReference>
<comment type="caution">
    <text evidence="9">The sequence shown here is derived from an EMBL/GenBank/DDBJ whole genome shotgun (WGS) entry which is preliminary data.</text>
</comment>
<dbReference type="PROSITE" id="PS50850">
    <property type="entry name" value="MFS"/>
    <property type="match status" value="1"/>
</dbReference>
<feature type="domain" description="Major facilitator superfamily (MFS) profile" evidence="8">
    <location>
        <begin position="67"/>
        <end position="564"/>
    </location>
</feature>
<name>A0A8J5UKF2_9ASCO</name>
<gene>
    <name evidence="9" type="ORF">J8A68_001136</name>
</gene>
<feature type="compositionally biased region" description="Basic and acidic residues" evidence="6">
    <location>
        <begin position="42"/>
        <end position="53"/>
    </location>
</feature>
<dbReference type="InterPro" id="IPR020846">
    <property type="entry name" value="MFS_dom"/>
</dbReference>
<evidence type="ECO:0000313" key="10">
    <source>
        <dbReference type="Proteomes" id="UP000694255"/>
    </source>
</evidence>
<keyword evidence="5 7" id="KW-0472">Membrane</keyword>
<feature type="transmembrane region" description="Helical" evidence="7">
    <location>
        <begin position="541"/>
        <end position="560"/>
    </location>
</feature>
<feature type="compositionally biased region" description="Basic and acidic residues" evidence="6">
    <location>
        <begin position="610"/>
        <end position="623"/>
    </location>
</feature>
<dbReference type="CDD" id="cd17502">
    <property type="entry name" value="MFS_Azr1_MDR_like"/>
    <property type="match status" value="1"/>
</dbReference>
<feature type="transmembrane region" description="Helical" evidence="7">
    <location>
        <begin position="261"/>
        <end position="280"/>
    </location>
</feature>
<dbReference type="OrthoDB" id="10021397at2759"/>
<feature type="transmembrane region" description="Helical" evidence="7">
    <location>
        <begin position="64"/>
        <end position="90"/>
    </location>
</feature>
<evidence type="ECO:0000313" key="9">
    <source>
        <dbReference type="EMBL" id="KAG7665448.1"/>
    </source>
</evidence>
<feature type="transmembrane region" description="Helical" evidence="7">
    <location>
        <begin position="220"/>
        <end position="240"/>
    </location>
</feature>
<feature type="transmembrane region" description="Helical" evidence="7">
    <location>
        <begin position="326"/>
        <end position="351"/>
    </location>
</feature>
<evidence type="ECO:0000256" key="1">
    <source>
        <dbReference type="ARBA" id="ARBA00004141"/>
    </source>
</evidence>
<dbReference type="GeneID" id="73467937"/>
<dbReference type="PANTHER" id="PTHR23501">
    <property type="entry name" value="MAJOR FACILITATOR SUPERFAMILY"/>
    <property type="match status" value="1"/>
</dbReference>
<reference evidence="9 10" key="1">
    <citation type="journal article" date="2021" name="DNA Res.">
        <title>Genome analysis of Candida subhashii reveals its hybrid nature and dual mitochondrial genome conformations.</title>
        <authorList>
            <person name="Mixao V."/>
            <person name="Hegedusova E."/>
            <person name="Saus E."/>
            <person name="Pryszcz L.P."/>
            <person name="Cillingova A."/>
            <person name="Nosek J."/>
            <person name="Gabaldon T."/>
        </authorList>
    </citation>
    <scope>NUCLEOTIDE SEQUENCE [LARGE SCALE GENOMIC DNA]</scope>
    <source>
        <strain evidence="9 10">CBS 10753</strain>
    </source>
</reference>
<evidence type="ECO:0000256" key="7">
    <source>
        <dbReference type="SAM" id="Phobius"/>
    </source>
</evidence>
<keyword evidence="4 7" id="KW-1133">Transmembrane helix</keyword>
<feature type="compositionally biased region" description="Acidic residues" evidence="6">
    <location>
        <begin position="598"/>
        <end position="609"/>
    </location>
</feature>
<feature type="transmembrane region" description="Helical" evidence="7">
    <location>
        <begin position="189"/>
        <end position="208"/>
    </location>
</feature>